<feature type="repeat" description="PPR" evidence="3">
    <location>
        <begin position="278"/>
        <end position="312"/>
    </location>
</feature>
<evidence type="ECO:0000256" key="2">
    <source>
        <dbReference type="ARBA" id="ARBA00022737"/>
    </source>
</evidence>
<feature type="repeat" description="PPR" evidence="3">
    <location>
        <begin position="131"/>
        <end position="165"/>
    </location>
</feature>
<organism evidence="4 5">
    <name type="scientific">Carnegiea gigantea</name>
    <dbReference type="NCBI Taxonomy" id="171969"/>
    <lineage>
        <taxon>Eukaryota</taxon>
        <taxon>Viridiplantae</taxon>
        <taxon>Streptophyta</taxon>
        <taxon>Embryophyta</taxon>
        <taxon>Tracheophyta</taxon>
        <taxon>Spermatophyta</taxon>
        <taxon>Magnoliopsida</taxon>
        <taxon>eudicotyledons</taxon>
        <taxon>Gunneridae</taxon>
        <taxon>Pentapetalae</taxon>
        <taxon>Caryophyllales</taxon>
        <taxon>Cactineae</taxon>
        <taxon>Cactaceae</taxon>
        <taxon>Cactoideae</taxon>
        <taxon>Echinocereeae</taxon>
        <taxon>Carnegiea</taxon>
    </lineage>
</organism>
<reference evidence="4" key="1">
    <citation type="submission" date="2022-04" db="EMBL/GenBank/DDBJ databases">
        <title>Carnegiea gigantea Genome sequencing and assembly v2.</title>
        <authorList>
            <person name="Copetti D."/>
            <person name="Sanderson M.J."/>
            <person name="Burquez A."/>
            <person name="Wojciechowski M.F."/>
        </authorList>
    </citation>
    <scope>NUCLEOTIDE SEQUENCE</scope>
    <source>
        <strain evidence="4">SGP5-SGP5p</strain>
        <tissue evidence="4">Aerial part</tissue>
    </source>
</reference>
<feature type="repeat" description="PPR" evidence="3">
    <location>
        <begin position="241"/>
        <end position="277"/>
    </location>
</feature>
<evidence type="ECO:0000256" key="1">
    <source>
        <dbReference type="ARBA" id="ARBA00007626"/>
    </source>
</evidence>
<gene>
    <name evidence="4" type="ORF">Cgig2_016131</name>
</gene>
<keyword evidence="2" id="KW-0677">Repeat</keyword>
<comment type="similarity">
    <text evidence="1">Belongs to the PPR family. P subfamily.</text>
</comment>
<dbReference type="InterPro" id="IPR050872">
    <property type="entry name" value="PPR_P_subfamily"/>
</dbReference>
<evidence type="ECO:0000313" key="5">
    <source>
        <dbReference type="Proteomes" id="UP001153076"/>
    </source>
</evidence>
<dbReference type="PROSITE" id="PS51375">
    <property type="entry name" value="PPR"/>
    <property type="match status" value="5"/>
</dbReference>
<dbReference type="Pfam" id="PF13041">
    <property type="entry name" value="PPR_2"/>
    <property type="match status" value="3"/>
</dbReference>
<keyword evidence="5" id="KW-1185">Reference proteome</keyword>
<feature type="repeat" description="PPR" evidence="3">
    <location>
        <begin position="171"/>
        <end position="205"/>
    </location>
</feature>
<sequence>MAQPVVFRSYSLVEVPCLGGRDSCFKRKEDGNAIVHCMLKKTYDSDLTSSFKYSNRVQFSLSLGGYISKRDLLRFRCEVLCGNVCIDDIDEAGHDGSEGSAWRLAYGVQKNHVEEAAKILKIVVMSGGVPNISTHNMLVGGLCKKGKLNSAIDNLEYMSSSGCLPNSYYPGIVAYNLLFSNTCKESEFEDAVLVMHHLISNGLEPDTVTYNIILHVICSHGYLDEANDILSIMNKTSYPHDVVTYNIMINGLCKNEFLDRASAISFLGQMLDRRCCPNIVIYSTLLTHVCKEGMVDEALCILELLGDSNSSPTLITYNIVIDGLDKKGCMETTTEIYREMLRVENFS</sequence>
<name>A0A9Q1QMC5_9CARY</name>
<dbReference type="OrthoDB" id="185373at2759"/>
<feature type="repeat" description="PPR" evidence="3">
    <location>
        <begin position="206"/>
        <end position="240"/>
    </location>
</feature>
<dbReference type="AlphaFoldDB" id="A0A9Q1QMC5"/>
<dbReference type="InterPro" id="IPR002885">
    <property type="entry name" value="PPR_rpt"/>
</dbReference>
<dbReference type="Pfam" id="PF01535">
    <property type="entry name" value="PPR"/>
    <property type="match status" value="1"/>
</dbReference>
<dbReference type="Gene3D" id="1.25.40.10">
    <property type="entry name" value="Tetratricopeptide repeat domain"/>
    <property type="match status" value="3"/>
</dbReference>
<accession>A0A9Q1QMC5</accession>
<protein>
    <recommendedName>
        <fullName evidence="6">Pentatricopeptide repeat-containing protein</fullName>
    </recommendedName>
</protein>
<dbReference type="NCBIfam" id="TIGR00756">
    <property type="entry name" value="PPR"/>
    <property type="match status" value="4"/>
</dbReference>
<dbReference type="InterPro" id="IPR011990">
    <property type="entry name" value="TPR-like_helical_dom_sf"/>
</dbReference>
<dbReference type="PANTHER" id="PTHR46128:SF139">
    <property type="entry name" value="PENTACOTRIPEPTIDE-REPEAT REGION OF PRORP DOMAIN-CONTAINING PROTEIN"/>
    <property type="match status" value="1"/>
</dbReference>
<dbReference type="EMBL" id="JAKOGI010000048">
    <property type="protein sequence ID" value="KAJ8446821.1"/>
    <property type="molecule type" value="Genomic_DNA"/>
</dbReference>
<evidence type="ECO:0000256" key="3">
    <source>
        <dbReference type="PROSITE-ProRule" id="PRU00708"/>
    </source>
</evidence>
<proteinExistence type="inferred from homology"/>
<dbReference type="Proteomes" id="UP001153076">
    <property type="component" value="Unassembled WGS sequence"/>
</dbReference>
<evidence type="ECO:0008006" key="6">
    <source>
        <dbReference type="Google" id="ProtNLM"/>
    </source>
</evidence>
<evidence type="ECO:0000313" key="4">
    <source>
        <dbReference type="EMBL" id="KAJ8446821.1"/>
    </source>
</evidence>
<comment type="caution">
    <text evidence="4">The sequence shown here is derived from an EMBL/GenBank/DDBJ whole genome shotgun (WGS) entry which is preliminary data.</text>
</comment>
<dbReference type="PANTHER" id="PTHR46128">
    <property type="entry name" value="MITOCHONDRIAL GROUP I INTRON SPLICING FACTOR CCM1"/>
    <property type="match status" value="1"/>
</dbReference>